<dbReference type="InterPro" id="IPR014284">
    <property type="entry name" value="RNA_pol_sigma-70_dom"/>
</dbReference>
<dbReference type="SUPFAM" id="SSF88659">
    <property type="entry name" value="Sigma3 and sigma4 domains of RNA polymerase sigma factors"/>
    <property type="match status" value="1"/>
</dbReference>
<keyword evidence="4" id="KW-0804">Transcription</keyword>
<proteinExistence type="inferred from homology"/>
<feature type="domain" description="RNA polymerase sigma-70 region 2" evidence="5">
    <location>
        <begin position="25"/>
        <end position="91"/>
    </location>
</feature>
<dbReference type="PANTHER" id="PTHR43133:SF46">
    <property type="entry name" value="RNA POLYMERASE SIGMA-70 FACTOR ECF SUBFAMILY"/>
    <property type="match status" value="1"/>
</dbReference>
<dbReference type="Proteomes" id="UP001216139">
    <property type="component" value="Chromosome"/>
</dbReference>
<evidence type="ECO:0000259" key="5">
    <source>
        <dbReference type="Pfam" id="PF04542"/>
    </source>
</evidence>
<dbReference type="NCBIfam" id="TIGR02985">
    <property type="entry name" value="Sig70_bacteroi1"/>
    <property type="match status" value="1"/>
</dbReference>
<accession>A0ABY7TDZ7</accession>
<evidence type="ECO:0000256" key="1">
    <source>
        <dbReference type="ARBA" id="ARBA00010641"/>
    </source>
</evidence>
<evidence type="ECO:0000256" key="4">
    <source>
        <dbReference type="ARBA" id="ARBA00023163"/>
    </source>
</evidence>
<dbReference type="InterPro" id="IPR014327">
    <property type="entry name" value="RNA_pol_sigma70_bacteroid"/>
</dbReference>
<dbReference type="RefSeq" id="WP_273632838.1">
    <property type="nucleotide sequence ID" value="NZ_CP117167.1"/>
</dbReference>
<keyword evidence="2" id="KW-0805">Transcription regulation</keyword>
<reference evidence="7 8" key="1">
    <citation type="submission" date="2023-02" db="EMBL/GenBank/DDBJ databases">
        <title>Genome sequence of Mucilaginibacter jinjuensis strain KACC 16571.</title>
        <authorList>
            <person name="Kim S."/>
            <person name="Heo J."/>
            <person name="Kwon S.-W."/>
        </authorList>
    </citation>
    <scope>NUCLEOTIDE SEQUENCE [LARGE SCALE GENOMIC DNA]</scope>
    <source>
        <strain evidence="7 8">KACC 16571</strain>
    </source>
</reference>
<dbReference type="InterPro" id="IPR039425">
    <property type="entry name" value="RNA_pol_sigma-70-like"/>
</dbReference>
<evidence type="ECO:0000259" key="6">
    <source>
        <dbReference type="Pfam" id="PF08281"/>
    </source>
</evidence>
<evidence type="ECO:0000256" key="2">
    <source>
        <dbReference type="ARBA" id="ARBA00023015"/>
    </source>
</evidence>
<evidence type="ECO:0000313" key="8">
    <source>
        <dbReference type="Proteomes" id="UP001216139"/>
    </source>
</evidence>
<gene>
    <name evidence="7" type="ORF">PQO05_10510</name>
</gene>
<dbReference type="Pfam" id="PF04542">
    <property type="entry name" value="Sigma70_r2"/>
    <property type="match status" value="1"/>
</dbReference>
<feature type="domain" description="RNA polymerase sigma factor 70 region 4 type 2" evidence="6">
    <location>
        <begin position="123"/>
        <end position="174"/>
    </location>
</feature>
<dbReference type="Pfam" id="PF08281">
    <property type="entry name" value="Sigma70_r4_2"/>
    <property type="match status" value="1"/>
</dbReference>
<evidence type="ECO:0000256" key="3">
    <source>
        <dbReference type="ARBA" id="ARBA00023082"/>
    </source>
</evidence>
<dbReference type="Gene3D" id="1.10.10.10">
    <property type="entry name" value="Winged helix-like DNA-binding domain superfamily/Winged helix DNA-binding domain"/>
    <property type="match status" value="1"/>
</dbReference>
<organism evidence="7 8">
    <name type="scientific">Mucilaginibacter jinjuensis</name>
    <dbReference type="NCBI Taxonomy" id="1176721"/>
    <lineage>
        <taxon>Bacteria</taxon>
        <taxon>Pseudomonadati</taxon>
        <taxon>Bacteroidota</taxon>
        <taxon>Sphingobacteriia</taxon>
        <taxon>Sphingobacteriales</taxon>
        <taxon>Sphingobacteriaceae</taxon>
        <taxon>Mucilaginibacter</taxon>
    </lineage>
</organism>
<keyword evidence="8" id="KW-1185">Reference proteome</keyword>
<keyword evidence="3" id="KW-0731">Sigma factor</keyword>
<evidence type="ECO:0000313" key="7">
    <source>
        <dbReference type="EMBL" id="WCT14364.1"/>
    </source>
</evidence>
<protein>
    <submittedName>
        <fullName evidence="7">RNA polymerase sigma-70 factor</fullName>
    </submittedName>
</protein>
<dbReference type="InterPro" id="IPR013324">
    <property type="entry name" value="RNA_pol_sigma_r3/r4-like"/>
</dbReference>
<dbReference type="InterPro" id="IPR013249">
    <property type="entry name" value="RNA_pol_sigma70_r4_t2"/>
</dbReference>
<comment type="similarity">
    <text evidence="1">Belongs to the sigma-70 factor family. ECF subfamily.</text>
</comment>
<dbReference type="InterPro" id="IPR036388">
    <property type="entry name" value="WH-like_DNA-bd_sf"/>
</dbReference>
<dbReference type="InterPro" id="IPR007627">
    <property type="entry name" value="RNA_pol_sigma70_r2"/>
</dbReference>
<dbReference type="SUPFAM" id="SSF88946">
    <property type="entry name" value="Sigma2 domain of RNA polymerase sigma factors"/>
    <property type="match status" value="1"/>
</dbReference>
<dbReference type="NCBIfam" id="TIGR02937">
    <property type="entry name" value="sigma70-ECF"/>
    <property type="match status" value="1"/>
</dbReference>
<dbReference type="InterPro" id="IPR013325">
    <property type="entry name" value="RNA_pol_sigma_r2"/>
</dbReference>
<dbReference type="PANTHER" id="PTHR43133">
    <property type="entry name" value="RNA POLYMERASE ECF-TYPE SIGMA FACTO"/>
    <property type="match status" value="1"/>
</dbReference>
<dbReference type="CDD" id="cd06171">
    <property type="entry name" value="Sigma70_r4"/>
    <property type="match status" value="1"/>
</dbReference>
<name>A0ABY7TDZ7_9SPHI</name>
<sequence>METNQHDQRQEPVMLKRGSPEFESMYLAHFNALHRYAFTFVGDDVIAEEMVHQMFWRMLEMRGGVKVHTSLRAYLYRSVYNECMNYLKHQKVKQAYQARATNSENNQFEDAAAQLQYKELEKKVKQAINTLPEQCRTIFQLSRFENLKYLEIAKQLGLSVKTVETQMSRALKKLRVQLTDYLPIILWVLFNSF</sequence>
<dbReference type="EMBL" id="CP117167">
    <property type="protein sequence ID" value="WCT14364.1"/>
    <property type="molecule type" value="Genomic_DNA"/>
</dbReference>
<dbReference type="Gene3D" id="1.10.1740.10">
    <property type="match status" value="1"/>
</dbReference>